<evidence type="ECO:0000259" key="5">
    <source>
        <dbReference type="Pfam" id="PF25954"/>
    </source>
</evidence>
<dbReference type="Gene3D" id="1.10.287.470">
    <property type="entry name" value="Helix hairpin bin"/>
    <property type="match status" value="1"/>
</dbReference>
<comment type="subcellular location">
    <subcellularLocation>
        <location evidence="1">Cell envelope</location>
    </subcellularLocation>
</comment>
<evidence type="ECO:0000256" key="1">
    <source>
        <dbReference type="ARBA" id="ARBA00004196"/>
    </source>
</evidence>
<dbReference type="GO" id="GO:0015562">
    <property type="term" value="F:efflux transmembrane transporter activity"/>
    <property type="evidence" value="ECO:0007669"/>
    <property type="project" value="TreeGrafter"/>
</dbReference>
<gene>
    <name evidence="7" type="ORF">DSL64_08215</name>
</gene>
<dbReference type="InterPro" id="IPR006143">
    <property type="entry name" value="RND_pump_MFP"/>
</dbReference>
<feature type="domain" description="CusB-like beta-barrel" evidence="5">
    <location>
        <begin position="208"/>
        <end position="279"/>
    </location>
</feature>
<keyword evidence="3" id="KW-0813">Transport</keyword>
<dbReference type="Gene3D" id="2.40.50.100">
    <property type="match status" value="1"/>
</dbReference>
<sequence>MKRTIQSAKIVSGLIIAGLITGSVLLKAYSSKDTTPQKPEIKPQSQGIPVDGQIITSGALNEEMVVSGTLMAYQQVSIMSELNRKVIAVHAAEGKFVNTGALLFKLDDADLLAELEQLKQQEKFVLLNESRLKDLVDREAAVQQDYDQAFTNLKVVQSKIQQLKVNIAKTSIRAPFSGHLGIVNVYTGAYVSPGTPLVQLTDNSKLKIDFAVPEKHAYTLKNGDPVQYQVESNEKIQSARIIAHESALDPKTRTLLIRAVGDNASHELLPGQSARLTLRLNTTGNALMIPNQALIPSSDGYSVFVANAGKASLKSIQIGQRNAATVNVVSGLAKGDTLITSNMLRLSPDAQIQLVSVK</sequence>
<accession>A0A3D8YEN8</accession>
<dbReference type="AlphaFoldDB" id="A0A3D8YEN8"/>
<dbReference type="Pfam" id="PF25967">
    <property type="entry name" value="RND-MFP_C"/>
    <property type="match status" value="1"/>
</dbReference>
<keyword evidence="8" id="KW-1185">Reference proteome</keyword>
<reference evidence="7 8" key="1">
    <citation type="submission" date="2018-07" db="EMBL/GenBank/DDBJ databases">
        <title>Dyadobacter roseus sp. nov., isolated from rose rhizosphere soil.</title>
        <authorList>
            <person name="Chen L."/>
        </authorList>
    </citation>
    <scope>NUCLEOTIDE SEQUENCE [LARGE SCALE GENOMIC DNA]</scope>
    <source>
        <strain evidence="7 8">RS19</strain>
    </source>
</reference>
<dbReference type="Pfam" id="PF25917">
    <property type="entry name" value="BSH_RND"/>
    <property type="match status" value="1"/>
</dbReference>
<dbReference type="OrthoDB" id="9806939at2"/>
<evidence type="ECO:0000313" key="7">
    <source>
        <dbReference type="EMBL" id="REA62893.1"/>
    </source>
</evidence>
<dbReference type="EMBL" id="QNUL01000004">
    <property type="protein sequence ID" value="REA62893.1"/>
    <property type="molecule type" value="Genomic_DNA"/>
</dbReference>
<evidence type="ECO:0000259" key="4">
    <source>
        <dbReference type="Pfam" id="PF25917"/>
    </source>
</evidence>
<name>A0A3D8YEN8_9BACT</name>
<evidence type="ECO:0000313" key="8">
    <source>
        <dbReference type="Proteomes" id="UP000256373"/>
    </source>
</evidence>
<comment type="caution">
    <text evidence="7">The sequence shown here is derived from an EMBL/GenBank/DDBJ whole genome shotgun (WGS) entry which is preliminary data.</text>
</comment>
<dbReference type="SUPFAM" id="SSF111369">
    <property type="entry name" value="HlyD-like secretion proteins"/>
    <property type="match status" value="1"/>
</dbReference>
<dbReference type="PANTHER" id="PTHR30469">
    <property type="entry name" value="MULTIDRUG RESISTANCE PROTEIN MDTA"/>
    <property type="match status" value="1"/>
</dbReference>
<dbReference type="Pfam" id="PF25954">
    <property type="entry name" value="Beta-barrel_RND_2"/>
    <property type="match status" value="1"/>
</dbReference>
<dbReference type="Proteomes" id="UP000256373">
    <property type="component" value="Unassembled WGS sequence"/>
</dbReference>
<dbReference type="RefSeq" id="WP_115830193.1">
    <property type="nucleotide sequence ID" value="NZ_QNUL01000004.1"/>
</dbReference>
<feature type="domain" description="Multidrug resistance protein MdtA-like barrel-sandwich hybrid" evidence="4">
    <location>
        <begin position="75"/>
        <end position="199"/>
    </location>
</feature>
<proteinExistence type="inferred from homology"/>
<dbReference type="InterPro" id="IPR058792">
    <property type="entry name" value="Beta-barrel_RND_2"/>
</dbReference>
<comment type="similarity">
    <text evidence="2">Belongs to the membrane fusion protein (MFP) (TC 8.A.1) family.</text>
</comment>
<dbReference type="GO" id="GO:1990281">
    <property type="term" value="C:efflux pump complex"/>
    <property type="evidence" value="ECO:0007669"/>
    <property type="project" value="TreeGrafter"/>
</dbReference>
<evidence type="ECO:0000256" key="2">
    <source>
        <dbReference type="ARBA" id="ARBA00009477"/>
    </source>
</evidence>
<dbReference type="PANTHER" id="PTHR30469:SF36">
    <property type="entry name" value="BLL3903 PROTEIN"/>
    <property type="match status" value="1"/>
</dbReference>
<evidence type="ECO:0000259" key="6">
    <source>
        <dbReference type="Pfam" id="PF25967"/>
    </source>
</evidence>
<dbReference type="NCBIfam" id="TIGR01730">
    <property type="entry name" value="RND_mfp"/>
    <property type="match status" value="1"/>
</dbReference>
<protein>
    <submittedName>
        <fullName evidence="7">Efflux transporter periplasmic adaptor subunit</fullName>
    </submittedName>
</protein>
<dbReference type="Gene3D" id="2.40.30.170">
    <property type="match status" value="1"/>
</dbReference>
<dbReference type="Gene3D" id="2.40.420.20">
    <property type="match status" value="1"/>
</dbReference>
<dbReference type="InterPro" id="IPR058625">
    <property type="entry name" value="MdtA-like_BSH"/>
</dbReference>
<organism evidence="7 8">
    <name type="scientific">Dyadobacter luteus</name>
    <dbReference type="NCBI Taxonomy" id="2259619"/>
    <lineage>
        <taxon>Bacteria</taxon>
        <taxon>Pseudomonadati</taxon>
        <taxon>Bacteroidota</taxon>
        <taxon>Cytophagia</taxon>
        <taxon>Cytophagales</taxon>
        <taxon>Spirosomataceae</taxon>
        <taxon>Dyadobacter</taxon>
    </lineage>
</organism>
<evidence type="ECO:0000256" key="3">
    <source>
        <dbReference type="ARBA" id="ARBA00022448"/>
    </source>
</evidence>
<feature type="domain" description="Multidrug resistance protein MdtA-like C-terminal permuted SH3" evidence="6">
    <location>
        <begin position="285"/>
        <end position="342"/>
    </location>
</feature>
<dbReference type="InterPro" id="IPR058627">
    <property type="entry name" value="MdtA-like_C"/>
</dbReference>